<evidence type="ECO:0000256" key="3">
    <source>
        <dbReference type="ARBA" id="ARBA00022576"/>
    </source>
</evidence>
<feature type="compositionally biased region" description="Pro residues" evidence="6">
    <location>
        <begin position="334"/>
        <end position="343"/>
    </location>
</feature>
<dbReference type="InterPro" id="IPR049704">
    <property type="entry name" value="Aminotrans_3_PPA_site"/>
</dbReference>
<feature type="compositionally biased region" description="Basic and acidic residues" evidence="6">
    <location>
        <begin position="247"/>
        <end position="261"/>
    </location>
</feature>
<comment type="similarity">
    <text evidence="2">Belongs to the class-III pyridoxal-phosphate-dependent aminotransferase family.</text>
</comment>
<feature type="region of interest" description="Disordered" evidence="6">
    <location>
        <begin position="130"/>
        <end position="447"/>
    </location>
</feature>
<keyword evidence="9" id="KW-1185">Reference proteome</keyword>
<dbReference type="Pfam" id="PF00202">
    <property type="entry name" value="Aminotran_3"/>
    <property type="match status" value="1"/>
</dbReference>
<dbReference type="GO" id="GO:0005759">
    <property type="term" value="C:mitochondrial matrix"/>
    <property type="evidence" value="ECO:0007669"/>
    <property type="project" value="TreeGrafter"/>
</dbReference>
<evidence type="ECO:0000256" key="6">
    <source>
        <dbReference type="SAM" id="MobiDB-lite"/>
    </source>
</evidence>
<dbReference type="GO" id="GO:0030170">
    <property type="term" value="F:pyridoxal phosphate binding"/>
    <property type="evidence" value="ECO:0007669"/>
    <property type="project" value="InterPro"/>
</dbReference>
<dbReference type="Proteomes" id="UP000305948">
    <property type="component" value="Unassembled WGS sequence"/>
</dbReference>
<sequence>MYNGIGLTTPRGSGTNGYVQRNLSYLRSHETAAERASAWDVAPPKHHEPDQEILEHERKRKVEVKCLELQLELEDQGLEEDKIEEQVSALREKLLANLASFAPAAKSLRSSDTHGIAAAKKDELNKMARALGTRPDYTEGEAFDREKQEELKMKRMVEREEKDRRREEERARYQAQKEKWEAEKKEKDRLRRREEDRLRKEREENDRRRRDVMPPPPPRDRDGGRGGGYRDRRSRSPPRRSMPPPPARDRGYGRGRGRSESRSPSPMQARSPPPRPPPRRRYDSRSPERESRTPPPARYRRSGSPAPTPRGYSRSPSPHAPRSFRGRGRDVSMSPPPRRSPPPHLRRMRSPSPRDDSRSPSPRRRSPPPRARRPSPSLSPSRSPPPRQRRRFESRSPPRKDQGSEKDTRSPSPPPRRGRSRSASSGSSMTLLLDLPHQTRRNSSSAIRMIRTSTARLGRLTSAVPRAQLGLGSLRRIPSTRSAVIPIRSFSSTSASHASASPSTSYLEPTHTLSRSDLSAESEELLALGEEYLLGVYARPDIVLSHGKGSWVWDLEGRKYLDFCAGIAVNALGHGDEGMAEVLKDQAGKILHASNVYHNAWSPRLASLLVSLTRKEGGLGFAPGTTSSSPGAKVFFANSGTEANEGALKIARRLARARDSDSTSKTFLVCFENAFHGRTMGALSVTPNAKYQAPFRPLVGNVRVGRVNEVEALQELIKDDTCGVIVEPIQGEGGVNVIETEWLRALRKRCDEVGATLIYDEVQCGLYRTGTLWAHSKLPVDCHPDIVTMAKPLAGGYPVGAVMAKDEVAKPMGPGAHGTTFGGSPLACALGHYVLSRVSDPAFTAHIADISAYLQSRLERLPGWFPNTLQPKVRGRGLMRGLGFWNDGKKEEMKERVAPGKVAELARARGLLVLTAGNDAVRLVPSLNVGKEEVDFAVDVLESSLSVAEKEAR</sequence>
<protein>
    <submittedName>
        <fullName evidence="8">Acetylornithine and succinylornithine aminotransferase</fullName>
    </submittedName>
</protein>
<evidence type="ECO:0000256" key="4">
    <source>
        <dbReference type="ARBA" id="ARBA00022679"/>
    </source>
</evidence>
<dbReference type="InterPro" id="IPR015422">
    <property type="entry name" value="PyrdxlP-dep_Trfase_small"/>
</dbReference>
<evidence type="ECO:0000259" key="7">
    <source>
        <dbReference type="SMART" id="SM01115"/>
    </source>
</evidence>
<reference evidence="8 9" key="1">
    <citation type="journal article" date="2019" name="Nat. Ecol. Evol.">
        <title>Megaphylogeny resolves global patterns of mushroom evolution.</title>
        <authorList>
            <person name="Varga T."/>
            <person name="Krizsan K."/>
            <person name="Foldi C."/>
            <person name="Dima B."/>
            <person name="Sanchez-Garcia M."/>
            <person name="Sanchez-Ramirez S."/>
            <person name="Szollosi G.J."/>
            <person name="Szarkandi J.G."/>
            <person name="Papp V."/>
            <person name="Albert L."/>
            <person name="Andreopoulos W."/>
            <person name="Angelini C."/>
            <person name="Antonin V."/>
            <person name="Barry K.W."/>
            <person name="Bougher N.L."/>
            <person name="Buchanan P."/>
            <person name="Buyck B."/>
            <person name="Bense V."/>
            <person name="Catcheside P."/>
            <person name="Chovatia M."/>
            <person name="Cooper J."/>
            <person name="Damon W."/>
            <person name="Desjardin D."/>
            <person name="Finy P."/>
            <person name="Geml J."/>
            <person name="Haridas S."/>
            <person name="Hughes K."/>
            <person name="Justo A."/>
            <person name="Karasinski D."/>
            <person name="Kautmanova I."/>
            <person name="Kiss B."/>
            <person name="Kocsube S."/>
            <person name="Kotiranta H."/>
            <person name="LaButti K.M."/>
            <person name="Lechner B.E."/>
            <person name="Liimatainen K."/>
            <person name="Lipzen A."/>
            <person name="Lukacs Z."/>
            <person name="Mihaltcheva S."/>
            <person name="Morgado L.N."/>
            <person name="Niskanen T."/>
            <person name="Noordeloos M.E."/>
            <person name="Ohm R.A."/>
            <person name="Ortiz-Santana B."/>
            <person name="Ovrebo C."/>
            <person name="Racz N."/>
            <person name="Riley R."/>
            <person name="Savchenko A."/>
            <person name="Shiryaev A."/>
            <person name="Soop K."/>
            <person name="Spirin V."/>
            <person name="Szebenyi C."/>
            <person name="Tomsovsky M."/>
            <person name="Tulloss R.E."/>
            <person name="Uehling J."/>
            <person name="Grigoriev I.V."/>
            <person name="Vagvolgyi C."/>
            <person name="Papp T."/>
            <person name="Martin F.M."/>
            <person name="Miettinen O."/>
            <person name="Hibbett D.S."/>
            <person name="Nagy L.G."/>
        </authorList>
    </citation>
    <scope>NUCLEOTIDE SEQUENCE [LARGE SCALE GENOMIC DNA]</scope>
    <source>
        <strain evidence="8 9">OMC1185</strain>
    </source>
</reference>
<organism evidence="8 9">
    <name type="scientific">Heliocybe sulcata</name>
    <dbReference type="NCBI Taxonomy" id="5364"/>
    <lineage>
        <taxon>Eukaryota</taxon>
        <taxon>Fungi</taxon>
        <taxon>Dikarya</taxon>
        <taxon>Basidiomycota</taxon>
        <taxon>Agaricomycotina</taxon>
        <taxon>Agaricomycetes</taxon>
        <taxon>Gloeophyllales</taxon>
        <taxon>Gloeophyllaceae</taxon>
        <taxon>Heliocybe</taxon>
    </lineage>
</organism>
<feature type="compositionally biased region" description="Basic residues" evidence="6">
    <location>
        <begin position="361"/>
        <end position="373"/>
    </location>
</feature>
<dbReference type="SUPFAM" id="SSF53383">
    <property type="entry name" value="PLP-dependent transferases"/>
    <property type="match status" value="1"/>
</dbReference>
<dbReference type="InterPro" id="IPR015421">
    <property type="entry name" value="PyrdxlP-dep_Trfase_major"/>
</dbReference>
<dbReference type="NCBIfam" id="NF002325">
    <property type="entry name" value="PRK01278.1"/>
    <property type="match status" value="1"/>
</dbReference>
<dbReference type="FunFam" id="3.40.640.10:FF:000004">
    <property type="entry name" value="Acetylornithine aminotransferase"/>
    <property type="match status" value="1"/>
</dbReference>
<evidence type="ECO:0000256" key="1">
    <source>
        <dbReference type="ARBA" id="ARBA00001933"/>
    </source>
</evidence>
<dbReference type="Pfam" id="PF08312">
    <property type="entry name" value="cwf21"/>
    <property type="match status" value="1"/>
</dbReference>
<evidence type="ECO:0000313" key="8">
    <source>
        <dbReference type="EMBL" id="TFK56092.1"/>
    </source>
</evidence>
<dbReference type="Gene3D" id="6.10.140.420">
    <property type="match status" value="1"/>
</dbReference>
<dbReference type="InterPro" id="IPR005814">
    <property type="entry name" value="Aminotrans_3"/>
</dbReference>
<dbReference type="InterPro" id="IPR015424">
    <property type="entry name" value="PyrdxlP-dep_Trfase"/>
</dbReference>
<dbReference type="AlphaFoldDB" id="A0A5C3NFF0"/>
<evidence type="ECO:0000256" key="5">
    <source>
        <dbReference type="ARBA" id="ARBA00022898"/>
    </source>
</evidence>
<feature type="compositionally biased region" description="Basic and acidic residues" evidence="6">
    <location>
        <begin position="280"/>
        <end position="292"/>
    </location>
</feature>
<dbReference type="EMBL" id="ML213504">
    <property type="protein sequence ID" value="TFK56092.1"/>
    <property type="molecule type" value="Genomic_DNA"/>
</dbReference>
<gene>
    <name evidence="8" type="ORF">OE88DRAFT_1723011</name>
</gene>
<dbReference type="GO" id="GO:0042802">
    <property type="term" value="F:identical protein binding"/>
    <property type="evidence" value="ECO:0007669"/>
    <property type="project" value="TreeGrafter"/>
</dbReference>
<feature type="domain" description="CWF21" evidence="7">
    <location>
        <begin position="54"/>
        <end position="99"/>
    </location>
</feature>
<evidence type="ECO:0000313" key="9">
    <source>
        <dbReference type="Proteomes" id="UP000305948"/>
    </source>
</evidence>
<dbReference type="STRING" id="5364.A0A5C3NFF0"/>
<dbReference type="SMART" id="SM01115">
    <property type="entry name" value="cwf21"/>
    <property type="match status" value="1"/>
</dbReference>
<accession>A0A5C3NFF0</accession>
<dbReference type="Gene3D" id="3.90.1150.10">
    <property type="entry name" value="Aspartate Aminotransferase, domain 1"/>
    <property type="match status" value="1"/>
</dbReference>
<proteinExistence type="inferred from homology"/>
<feature type="compositionally biased region" description="Basic and acidic residues" evidence="6">
    <location>
        <begin position="391"/>
        <end position="409"/>
    </location>
</feature>
<keyword evidence="3 8" id="KW-0032">Aminotransferase</keyword>
<dbReference type="Gene3D" id="3.40.640.10">
    <property type="entry name" value="Type I PLP-dependent aspartate aminotransferase-like (Major domain)"/>
    <property type="match status" value="1"/>
</dbReference>
<keyword evidence="5" id="KW-0663">Pyridoxal phosphate</keyword>
<evidence type="ECO:0000256" key="2">
    <source>
        <dbReference type="ARBA" id="ARBA00008954"/>
    </source>
</evidence>
<dbReference type="PROSITE" id="PS00600">
    <property type="entry name" value="AA_TRANSFER_CLASS_3"/>
    <property type="match status" value="1"/>
</dbReference>
<dbReference type="InterPro" id="IPR050103">
    <property type="entry name" value="Class-III_PLP-dep_AT"/>
</dbReference>
<dbReference type="GO" id="GO:0005634">
    <property type="term" value="C:nucleus"/>
    <property type="evidence" value="ECO:0007669"/>
    <property type="project" value="UniProtKB-ARBA"/>
</dbReference>
<dbReference type="InterPro" id="IPR013170">
    <property type="entry name" value="mRNA_splic_Cwf21_dom"/>
</dbReference>
<dbReference type="PANTHER" id="PTHR11986">
    <property type="entry name" value="AMINOTRANSFERASE CLASS III"/>
    <property type="match status" value="1"/>
</dbReference>
<name>A0A5C3NFF0_9AGAM</name>
<feature type="compositionally biased region" description="Basic and acidic residues" evidence="6">
    <location>
        <begin position="142"/>
        <end position="231"/>
    </location>
</feature>
<dbReference type="CDD" id="cd21372">
    <property type="entry name" value="cwf21_CWC21-like"/>
    <property type="match status" value="1"/>
</dbReference>
<keyword evidence="4 8" id="KW-0808">Transferase</keyword>
<dbReference type="OrthoDB" id="10260828at2759"/>
<dbReference type="PANTHER" id="PTHR11986:SF79">
    <property type="entry name" value="ACETYLORNITHINE AMINOTRANSFERASE, MITOCHONDRIAL"/>
    <property type="match status" value="1"/>
</dbReference>
<dbReference type="CDD" id="cd00610">
    <property type="entry name" value="OAT_like"/>
    <property type="match status" value="1"/>
</dbReference>
<dbReference type="GO" id="GO:0008483">
    <property type="term" value="F:transaminase activity"/>
    <property type="evidence" value="ECO:0007669"/>
    <property type="project" value="UniProtKB-KW"/>
</dbReference>
<comment type="cofactor">
    <cofactor evidence="1">
        <name>pyridoxal 5'-phosphate</name>
        <dbReference type="ChEBI" id="CHEBI:597326"/>
    </cofactor>
</comment>